<organism evidence="2 3">
    <name type="scientific">Natronomicrosphaera hydrolytica</name>
    <dbReference type="NCBI Taxonomy" id="3242702"/>
    <lineage>
        <taxon>Bacteria</taxon>
        <taxon>Pseudomonadati</taxon>
        <taxon>Planctomycetota</taxon>
        <taxon>Phycisphaerae</taxon>
        <taxon>Phycisphaerales</taxon>
        <taxon>Phycisphaeraceae</taxon>
        <taxon>Natronomicrosphaera</taxon>
    </lineage>
</organism>
<keyword evidence="3" id="KW-1185">Reference proteome</keyword>
<proteinExistence type="predicted"/>
<evidence type="ECO:0000256" key="1">
    <source>
        <dbReference type="SAM" id="MobiDB-lite"/>
    </source>
</evidence>
<accession>A0ABV4U114</accession>
<dbReference type="EMBL" id="JBGUBD010000002">
    <property type="protein sequence ID" value="MFA9477287.1"/>
    <property type="molecule type" value="Genomic_DNA"/>
</dbReference>
<sequence length="590" mass="66208">MTSLINRTWKSVLSAGFAAGVLLSGAVDSAEAQQRAGDDGRALDANQQVGGGGVNPQREQLDFRLRNDVVTGNVGGGRAFRDGVGYSAPGEFRDATGADDLFQFRRDSFGTGAQPGAPRGTADVGSVYRPYSSPHVARPRLQTGEAHTSPWSIDGQGALRGDVDLRIRPGRQQLDAFDRVRLDGDEGRWLEVSASPLLGVRSDVRPGLSRMEGREGYDPWREIQLTPDWDDPLQMREEDWEIDRSLRRSSMLDSRAYQLSTGMGTLEEERNGVSRVSPTLMLGNQLRSQVLAPERDRRFSEAAERRMDQLEQRMFDPLQSVRSVEPGEDVYLDLLAAMRERDAERDRGHEPDVEQRDRSVRRDGEEDVDDEAEADDPFALPEVLRRQEEAQRGADDAEVDPRFDRQRTRAEELLDRLDYDLPPLETLAGRGEGRANQMLREAEELLRDGRFFDAEAAYREIVVRDVDAPMARVGLAHAQLSAGMIRSAAMNLRTLFEQHPELIAARYDANLLPPADRRDWIAGELRRMMDDDRQAPFEAALMLAYLGYQQGDEAAIQEGLDAVAARDEHDGLLHVLRHIWLDEPEQNGER</sequence>
<protein>
    <recommendedName>
        <fullName evidence="4">Tetratricopeptide repeat protein</fullName>
    </recommendedName>
</protein>
<gene>
    <name evidence="2" type="ORF">ACERK3_03150</name>
</gene>
<evidence type="ECO:0000313" key="3">
    <source>
        <dbReference type="Proteomes" id="UP001575105"/>
    </source>
</evidence>
<feature type="compositionally biased region" description="Acidic residues" evidence="1">
    <location>
        <begin position="365"/>
        <end position="376"/>
    </location>
</feature>
<feature type="region of interest" description="Disordered" evidence="1">
    <location>
        <begin position="35"/>
        <end position="57"/>
    </location>
</feature>
<feature type="compositionally biased region" description="Basic and acidic residues" evidence="1">
    <location>
        <begin position="342"/>
        <end position="364"/>
    </location>
</feature>
<name>A0ABV4U114_9BACT</name>
<evidence type="ECO:0008006" key="4">
    <source>
        <dbReference type="Google" id="ProtNLM"/>
    </source>
</evidence>
<evidence type="ECO:0000313" key="2">
    <source>
        <dbReference type="EMBL" id="MFA9477287.1"/>
    </source>
</evidence>
<feature type="region of interest" description="Disordered" evidence="1">
    <location>
        <begin position="342"/>
        <end position="382"/>
    </location>
</feature>
<comment type="caution">
    <text evidence="2">The sequence shown here is derived from an EMBL/GenBank/DDBJ whole genome shotgun (WGS) entry which is preliminary data.</text>
</comment>
<dbReference type="Proteomes" id="UP001575105">
    <property type="component" value="Unassembled WGS sequence"/>
</dbReference>
<reference evidence="2 3" key="1">
    <citation type="submission" date="2024-08" db="EMBL/GenBank/DDBJ databases">
        <title>Whole-genome sequencing of halo(alkali)philic microorganisms from hypersaline lakes.</title>
        <authorList>
            <person name="Sorokin D.Y."/>
            <person name="Merkel A.Y."/>
            <person name="Messina E."/>
            <person name="Yakimov M."/>
        </authorList>
    </citation>
    <scope>NUCLEOTIDE SEQUENCE [LARGE SCALE GENOMIC DNA]</scope>
    <source>
        <strain evidence="2 3">AB-hyl4</strain>
    </source>
</reference>
<dbReference type="RefSeq" id="WP_425344212.1">
    <property type="nucleotide sequence ID" value="NZ_JBGUBD010000002.1"/>
</dbReference>